<dbReference type="RefSeq" id="WP_127087672.1">
    <property type="nucleotide sequence ID" value="NZ_RSCL01000066.1"/>
</dbReference>
<organism evidence="1 2">
    <name type="scientific">Dulcicalothrix desertica PCC 7102</name>
    <dbReference type="NCBI Taxonomy" id="232991"/>
    <lineage>
        <taxon>Bacteria</taxon>
        <taxon>Bacillati</taxon>
        <taxon>Cyanobacteriota</taxon>
        <taxon>Cyanophyceae</taxon>
        <taxon>Nostocales</taxon>
        <taxon>Calotrichaceae</taxon>
        <taxon>Dulcicalothrix</taxon>
    </lineage>
</organism>
<name>A0A433UGF3_9CYAN</name>
<dbReference type="Proteomes" id="UP000271624">
    <property type="component" value="Unassembled WGS sequence"/>
</dbReference>
<keyword evidence="2" id="KW-1185">Reference proteome</keyword>
<dbReference type="NCBIfam" id="NF033572">
    <property type="entry name" value="transpos_ISKra4"/>
    <property type="match status" value="1"/>
</dbReference>
<comment type="caution">
    <text evidence="1">The sequence shown here is derived from an EMBL/GenBank/DDBJ whole genome shotgun (WGS) entry which is preliminary data.</text>
</comment>
<reference evidence="1" key="1">
    <citation type="submission" date="2018-12" db="EMBL/GenBank/DDBJ databases">
        <authorList>
            <person name="Will S."/>
            <person name="Neumann-Schaal M."/>
            <person name="Henke P."/>
        </authorList>
    </citation>
    <scope>NUCLEOTIDE SEQUENCE</scope>
    <source>
        <strain evidence="1">PCC 7102</strain>
    </source>
</reference>
<protein>
    <recommendedName>
        <fullName evidence="3">ISKra4 family transposase</fullName>
    </recommendedName>
</protein>
<proteinExistence type="predicted"/>
<accession>A0A433UGF3</accession>
<dbReference type="OrthoDB" id="53863at2"/>
<evidence type="ECO:0000313" key="1">
    <source>
        <dbReference type="EMBL" id="RUS92884.1"/>
    </source>
</evidence>
<dbReference type="EMBL" id="RSCL01000066">
    <property type="protein sequence ID" value="RUS92884.1"/>
    <property type="molecule type" value="Genomic_DNA"/>
</dbReference>
<reference evidence="1" key="2">
    <citation type="journal article" date="2019" name="Genome Biol. Evol.">
        <title>Day and night: Metabolic profiles and evolutionary relationships of six axenic non-marine cyanobacteria.</title>
        <authorList>
            <person name="Will S.E."/>
            <person name="Henke P."/>
            <person name="Boedeker C."/>
            <person name="Huang S."/>
            <person name="Brinkmann H."/>
            <person name="Rohde M."/>
            <person name="Jarek M."/>
            <person name="Friedl T."/>
            <person name="Seufert S."/>
            <person name="Schumacher M."/>
            <person name="Overmann J."/>
            <person name="Neumann-Schaal M."/>
            <person name="Petersen J."/>
        </authorList>
    </citation>
    <scope>NUCLEOTIDE SEQUENCE [LARGE SCALE GENOMIC DNA]</scope>
    <source>
        <strain evidence="1">PCC 7102</strain>
    </source>
</reference>
<gene>
    <name evidence="1" type="ORF">DSM106972_097790</name>
</gene>
<sequence length="476" mass="54523">MKFKVQIVIESESGETPLIHEVAQIERANLQPDNLGLNIAEAKQILHNTQRHIAFQQVAEYSKQQEFCPDCNKKLLHKDKRTIVHRTLFGKLQLSCTRLFNCECTEHITRTFNPVANLLKERTSPELLYLESKYASLMSYGLSVKVLSEILPLEGEINAASIRNNLHTLGTRLESELLPETTALIEGCQSDWESLPKPDLPLVVGMDGGYVRFYDRKSSKSGYFQVIAGKSIKADGTSKSFGMVPSYDTKPRRRIFEVLKSQGMQMNQQVTFLSDGESSIRELQYYLNPNAEYILDWFHITMRITVMTQIAKGITKIIDKPAIDSESIQEDLKSIKWSLWHGNVFKALSKIEDLICVAYTLTDLEYGQPSLEAKKLDSYLQDFKTYIDNNGQYIPNYGDRYYNGEPISSSFVESAVNQVISKRFVKKQQMRWTPKGAHLLIQVRTRVLNSDWAEKFRSWYPGLTLGRQQEFTLQAT</sequence>
<evidence type="ECO:0008006" key="3">
    <source>
        <dbReference type="Google" id="ProtNLM"/>
    </source>
</evidence>
<evidence type="ECO:0000313" key="2">
    <source>
        <dbReference type="Proteomes" id="UP000271624"/>
    </source>
</evidence>
<dbReference type="AlphaFoldDB" id="A0A433UGF3"/>